<keyword evidence="1" id="KW-0812">Transmembrane</keyword>
<dbReference type="STRING" id="1576480.XU08_C0001G0036"/>
<dbReference type="Pfam" id="PF11750">
    <property type="entry name" value="DUF3307"/>
    <property type="match status" value="1"/>
</dbReference>
<gene>
    <name evidence="2" type="ORF">XU08_C0001G0036</name>
</gene>
<accession>A0A0T5ZY80</accession>
<sequence>MAQIFIYLLIAHLIGDWIIQTYWMANEKSKHFAPLLVHVASYHIFTFGALYLAGVDFMKAFWATLFLAVTHALLDNRRFEFWWLRRIKKVAEKDVPVWLLLGVDQSFHLILLFLVSFWLAR</sequence>
<feature type="transmembrane region" description="Helical" evidence="1">
    <location>
        <begin position="32"/>
        <end position="51"/>
    </location>
</feature>
<organism evidence="2 3">
    <name type="scientific">candidate division WWE3 bacterium CSP1-7</name>
    <dbReference type="NCBI Taxonomy" id="1576480"/>
    <lineage>
        <taxon>Bacteria</taxon>
        <taxon>Katanobacteria</taxon>
    </lineage>
</organism>
<feature type="transmembrane region" description="Helical" evidence="1">
    <location>
        <begin position="95"/>
        <end position="120"/>
    </location>
</feature>
<keyword evidence="1" id="KW-1133">Transmembrane helix</keyword>
<dbReference type="AlphaFoldDB" id="A0A0T5ZY80"/>
<evidence type="ECO:0000313" key="2">
    <source>
        <dbReference type="EMBL" id="KRT67630.1"/>
    </source>
</evidence>
<dbReference type="Proteomes" id="UP000051297">
    <property type="component" value="Unassembled WGS sequence"/>
</dbReference>
<proteinExistence type="predicted"/>
<reference evidence="2 3" key="1">
    <citation type="submission" date="2015-05" db="EMBL/GenBank/DDBJ databases">
        <title>Critical biogeochemical functions in the subsurface are associated with bacteria from new phyla and little studied lineages.</title>
        <authorList>
            <person name="Hug L.A."/>
            <person name="Thomas B.C."/>
            <person name="Sharon I."/>
            <person name="Brown C.T."/>
            <person name="Sharma R."/>
            <person name="Hettich R.L."/>
            <person name="Wilkins M.J."/>
            <person name="Williams K.H."/>
            <person name="Singh A."/>
            <person name="Banfield J.F."/>
        </authorList>
    </citation>
    <scope>NUCLEOTIDE SEQUENCE [LARGE SCALE GENOMIC DNA]</scope>
    <source>
        <strain evidence="2">CSP1-7</strain>
    </source>
</reference>
<feature type="transmembrane region" description="Helical" evidence="1">
    <location>
        <begin position="6"/>
        <end position="25"/>
    </location>
</feature>
<evidence type="ECO:0000313" key="3">
    <source>
        <dbReference type="Proteomes" id="UP000051297"/>
    </source>
</evidence>
<evidence type="ECO:0000256" key="1">
    <source>
        <dbReference type="SAM" id="Phobius"/>
    </source>
</evidence>
<protein>
    <recommendedName>
        <fullName evidence="4">DUF3307 domain-containing protein</fullName>
    </recommendedName>
</protein>
<dbReference type="InterPro" id="IPR021737">
    <property type="entry name" value="Phage_phiKZ_Orf197"/>
</dbReference>
<keyword evidence="1" id="KW-0472">Membrane</keyword>
<evidence type="ECO:0008006" key="4">
    <source>
        <dbReference type="Google" id="ProtNLM"/>
    </source>
</evidence>
<dbReference type="EMBL" id="LDXK01000001">
    <property type="protein sequence ID" value="KRT67630.1"/>
    <property type="molecule type" value="Genomic_DNA"/>
</dbReference>
<comment type="caution">
    <text evidence="2">The sequence shown here is derived from an EMBL/GenBank/DDBJ whole genome shotgun (WGS) entry which is preliminary data.</text>
</comment>
<name>A0A0T5ZY80_UNCKA</name>